<feature type="domain" description="Ubiquitin-like" evidence="1">
    <location>
        <begin position="1"/>
        <end position="60"/>
    </location>
</feature>
<dbReference type="STRING" id="5786.F0ZWV4"/>
<reference evidence="3" key="1">
    <citation type="journal article" date="2011" name="Genome Biol.">
        <title>Comparative genomics of the social amoebae Dictyostelium discoideum and Dictyostelium purpureum.</title>
        <authorList>
            <consortium name="US DOE Joint Genome Institute (JGI-PGF)"/>
            <person name="Sucgang R."/>
            <person name="Kuo A."/>
            <person name="Tian X."/>
            <person name="Salerno W."/>
            <person name="Parikh A."/>
            <person name="Feasley C.L."/>
            <person name="Dalin E."/>
            <person name="Tu H."/>
            <person name="Huang E."/>
            <person name="Barry K."/>
            <person name="Lindquist E."/>
            <person name="Shapiro H."/>
            <person name="Bruce D."/>
            <person name="Schmutz J."/>
            <person name="Salamov A."/>
            <person name="Fey P."/>
            <person name="Gaudet P."/>
            <person name="Anjard C."/>
            <person name="Babu M.M."/>
            <person name="Basu S."/>
            <person name="Bushmanova Y."/>
            <person name="van der Wel H."/>
            <person name="Katoh-Kurasawa M."/>
            <person name="Dinh C."/>
            <person name="Coutinho P.M."/>
            <person name="Saito T."/>
            <person name="Elias M."/>
            <person name="Schaap P."/>
            <person name="Kay R.R."/>
            <person name="Henrissat B."/>
            <person name="Eichinger L."/>
            <person name="Rivero F."/>
            <person name="Putnam N.H."/>
            <person name="West C.M."/>
            <person name="Loomis W.F."/>
            <person name="Chisholm R.L."/>
            <person name="Shaulsky G."/>
            <person name="Strassmann J.E."/>
            <person name="Queller D.C."/>
            <person name="Kuspa A."/>
            <person name="Grigoriev I.V."/>
        </authorList>
    </citation>
    <scope>NUCLEOTIDE SEQUENCE [LARGE SCALE GENOMIC DNA]</scope>
    <source>
        <strain evidence="3">QSDP1</strain>
    </source>
</reference>
<dbReference type="PROSITE" id="PS50053">
    <property type="entry name" value="UBIQUITIN_2"/>
    <property type="match status" value="1"/>
</dbReference>
<dbReference type="PANTHER" id="PTHR36649">
    <property type="entry name" value="UBIQUITIN-LIKE DOMAIN-CONTAINING PROTEIN"/>
    <property type="match status" value="1"/>
</dbReference>
<dbReference type="OMA" id="AVEMEYH"/>
<evidence type="ECO:0000259" key="1">
    <source>
        <dbReference type="PROSITE" id="PS50053"/>
    </source>
</evidence>
<dbReference type="InterPro" id="IPR000626">
    <property type="entry name" value="Ubiquitin-like_dom"/>
</dbReference>
<dbReference type="EMBL" id="GL871244">
    <property type="protein sequence ID" value="EGC31581.1"/>
    <property type="molecule type" value="Genomic_DNA"/>
</dbReference>
<dbReference type="GeneID" id="10505640"/>
<protein>
    <recommendedName>
        <fullName evidence="1">Ubiquitin-like domain-containing protein</fullName>
    </recommendedName>
</protein>
<keyword evidence="3" id="KW-1185">Reference proteome</keyword>
<dbReference type="KEGG" id="dpp:DICPUDRAFT_89601"/>
<name>F0ZWV4_DICPU</name>
<accession>F0ZWV4</accession>
<gene>
    <name evidence="2" type="ORF">DICPUDRAFT_89601</name>
</gene>
<dbReference type="Proteomes" id="UP000001064">
    <property type="component" value="Unassembled WGS sequence"/>
</dbReference>
<dbReference type="InterPro" id="IPR029071">
    <property type="entry name" value="Ubiquitin-like_domsf"/>
</dbReference>
<evidence type="ECO:0000313" key="2">
    <source>
        <dbReference type="EMBL" id="EGC31581.1"/>
    </source>
</evidence>
<dbReference type="PANTHER" id="PTHR36649:SF29">
    <property type="entry name" value="PARP CATALYTIC DOMAIN-CONTAINING PROTEIN-RELATED"/>
    <property type="match status" value="1"/>
</dbReference>
<dbReference type="RefSeq" id="XP_003291892.1">
    <property type="nucleotide sequence ID" value="XM_003291844.1"/>
</dbReference>
<dbReference type="CDD" id="cd17039">
    <property type="entry name" value="Ubl_ubiquitin_like"/>
    <property type="match status" value="1"/>
</dbReference>
<dbReference type="SUPFAM" id="SSF54236">
    <property type="entry name" value="Ubiquitin-like"/>
    <property type="match status" value="1"/>
</dbReference>
<dbReference type="OrthoDB" id="17542at2759"/>
<dbReference type="Gene3D" id="3.10.20.90">
    <property type="entry name" value="Phosphatidylinositol 3-kinase Catalytic Subunit, Chain A, domain 1"/>
    <property type="match status" value="1"/>
</dbReference>
<organism evidence="2 3">
    <name type="scientific">Dictyostelium purpureum</name>
    <name type="common">Slime mold</name>
    <dbReference type="NCBI Taxonomy" id="5786"/>
    <lineage>
        <taxon>Eukaryota</taxon>
        <taxon>Amoebozoa</taxon>
        <taxon>Evosea</taxon>
        <taxon>Eumycetozoa</taxon>
        <taxon>Dictyostelia</taxon>
        <taxon>Dictyosteliales</taxon>
        <taxon>Dictyosteliaceae</taxon>
        <taxon>Dictyostelium</taxon>
    </lineage>
</organism>
<evidence type="ECO:0000313" key="3">
    <source>
        <dbReference type="Proteomes" id="UP000001064"/>
    </source>
</evidence>
<sequence length="233" mass="27178">MNSYETIGDLKKKIEKKERIYSSIQKLIYLGKTLENHLLVSEYNIQDKSTIYIVINPSNSLENLYFFDQRNFSTEFNCDFTKVIDNQIFKRGGEDYIRPCGWMKFAFNVGELVNTNDKGLWLGDKNLSGEWPVSYHGTGLYKGKTISEIGSENTSNLKIPNNYGIFSSPSIKCAEKFATKFKYQNYDYLVIFQNRVNPQSLIKVQKLYPNDDQYWITLNQTDIRPYSVLIKRV</sequence>
<dbReference type="Pfam" id="PF00240">
    <property type="entry name" value="ubiquitin"/>
    <property type="match status" value="1"/>
</dbReference>
<dbReference type="eggNOG" id="ENOG502S58G">
    <property type="taxonomic scope" value="Eukaryota"/>
</dbReference>
<proteinExistence type="predicted"/>
<dbReference type="VEuPathDB" id="AmoebaDB:DICPUDRAFT_89601"/>
<dbReference type="InParanoid" id="F0ZWV4"/>
<dbReference type="AlphaFoldDB" id="F0ZWV4"/>